<dbReference type="FunFam" id="2.40.50.140:FF:000069">
    <property type="entry name" value="Polyribonucleotide nucleotidyltransferase"/>
    <property type="match status" value="1"/>
</dbReference>
<evidence type="ECO:0000256" key="5">
    <source>
        <dbReference type="ARBA" id="ARBA00022723"/>
    </source>
</evidence>
<dbReference type="InterPro" id="IPR004087">
    <property type="entry name" value="KH_dom"/>
</dbReference>
<dbReference type="PANTHER" id="PTHR11252:SF0">
    <property type="entry name" value="POLYRIBONUCLEOTIDE NUCLEOTIDYLTRANSFERASE 1, MITOCHONDRIAL"/>
    <property type="match status" value="1"/>
</dbReference>
<evidence type="ECO:0000313" key="12">
    <source>
        <dbReference type="Proteomes" id="UP000285112"/>
    </source>
</evidence>
<dbReference type="InterPro" id="IPR015848">
    <property type="entry name" value="PNPase_PH_RNA-bd_bac/org-type"/>
</dbReference>
<evidence type="ECO:0000256" key="6">
    <source>
        <dbReference type="ARBA" id="ARBA00022842"/>
    </source>
</evidence>
<dbReference type="InterPro" id="IPR027408">
    <property type="entry name" value="PNPase/RNase_PH_dom_sf"/>
</dbReference>
<dbReference type="GO" id="GO:0006396">
    <property type="term" value="P:RNA processing"/>
    <property type="evidence" value="ECO:0007669"/>
    <property type="project" value="InterPro"/>
</dbReference>
<dbReference type="FunFam" id="3.30.230.70:FF:000002">
    <property type="entry name" value="Polyribonucleotide nucleotidyltransferase"/>
    <property type="match status" value="1"/>
</dbReference>
<dbReference type="NCBIfam" id="NF008805">
    <property type="entry name" value="PRK11824.1"/>
    <property type="match status" value="1"/>
</dbReference>
<dbReference type="Pfam" id="PF00575">
    <property type="entry name" value="S1"/>
    <property type="match status" value="1"/>
</dbReference>
<dbReference type="InterPro" id="IPR036345">
    <property type="entry name" value="ExoRNase_PH_dom2_sf"/>
</dbReference>
<feature type="binding site" evidence="8">
    <location>
        <position position="521"/>
    </location>
    <ligand>
        <name>Mg(2+)</name>
        <dbReference type="ChEBI" id="CHEBI:18420"/>
    </ligand>
</feature>
<dbReference type="GO" id="GO:0003723">
    <property type="term" value="F:RNA binding"/>
    <property type="evidence" value="ECO:0007669"/>
    <property type="project" value="UniProtKB-UniRule"/>
</dbReference>
<comment type="subcellular location">
    <subcellularLocation>
        <location evidence="8">Cytoplasm</location>
    </subcellularLocation>
</comment>
<comment type="similarity">
    <text evidence="1 8">Belongs to the polyribonucleotide nucleotidyltransferase family.</text>
</comment>
<dbReference type="CDD" id="cd02393">
    <property type="entry name" value="KH-I_PNPase"/>
    <property type="match status" value="1"/>
</dbReference>
<dbReference type="CDD" id="cd11364">
    <property type="entry name" value="RNase_PH_PNPase_2"/>
    <property type="match status" value="1"/>
</dbReference>
<dbReference type="OrthoDB" id="9804305at2"/>
<dbReference type="SUPFAM" id="SSF54211">
    <property type="entry name" value="Ribosomal protein S5 domain 2-like"/>
    <property type="match status" value="2"/>
</dbReference>
<dbReference type="Gene3D" id="3.30.230.70">
    <property type="entry name" value="GHMP Kinase, N-terminal domain"/>
    <property type="match status" value="2"/>
</dbReference>
<evidence type="ECO:0000256" key="8">
    <source>
        <dbReference type="HAMAP-Rule" id="MF_01595"/>
    </source>
</evidence>
<evidence type="ECO:0000313" key="11">
    <source>
        <dbReference type="EMBL" id="RJQ80026.1"/>
    </source>
</evidence>
<dbReference type="SMART" id="SM00322">
    <property type="entry name" value="KH"/>
    <property type="match status" value="1"/>
</dbReference>
<keyword evidence="12" id="KW-1185">Reference proteome</keyword>
<keyword evidence="5 8" id="KW-0479">Metal-binding</keyword>
<dbReference type="InterPro" id="IPR036456">
    <property type="entry name" value="PNPase_PH_RNA-bd_sf"/>
</dbReference>
<dbReference type="FunFam" id="3.30.1370.10:FF:000001">
    <property type="entry name" value="Polyribonucleotide nucleotidyltransferase"/>
    <property type="match status" value="1"/>
</dbReference>
<evidence type="ECO:0000256" key="2">
    <source>
        <dbReference type="ARBA" id="ARBA00022490"/>
    </source>
</evidence>
<feature type="domain" description="S1 motif" evidence="10">
    <location>
        <begin position="658"/>
        <end position="727"/>
    </location>
</feature>
<accession>A0A419HTE9</accession>
<dbReference type="GO" id="GO:0005829">
    <property type="term" value="C:cytosol"/>
    <property type="evidence" value="ECO:0007669"/>
    <property type="project" value="TreeGrafter"/>
</dbReference>
<dbReference type="PANTHER" id="PTHR11252">
    <property type="entry name" value="POLYRIBONUCLEOTIDE NUCLEOTIDYLTRANSFERASE"/>
    <property type="match status" value="1"/>
</dbReference>
<dbReference type="PROSITE" id="PS50126">
    <property type="entry name" value="S1"/>
    <property type="match status" value="1"/>
</dbReference>
<dbReference type="SUPFAM" id="SSF54791">
    <property type="entry name" value="Eukaryotic type KH-domain (KH-domain type I)"/>
    <property type="match status" value="1"/>
</dbReference>
<dbReference type="Proteomes" id="UP000285112">
    <property type="component" value="Unassembled WGS sequence"/>
</dbReference>
<dbReference type="InterPro" id="IPR003029">
    <property type="entry name" value="S1_domain"/>
</dbReference>
<dbReference type="EC" id="2.7.7.8" evidence="8"/>
<comment type="cofactor">
    <cofactor evidence="8">
        <name>Mg(2+)</name>
        <dbReference type="ChEBI" id="CHEBI:18420"/>
    </cofactor>
</comment>
<reference evidence="11 12" key="1">
    <citation type="submission" date="2018-09" db="EMBL/GenBank/DDBJ databases">
        <title>YIM PH 21725 draft genome.</title>
        <authorList>
            <person name="Miao C."/>
        </authorList>
    </citation>
    <scope>NUCLEOTIDE SEQUENCE [LARGE SCALE GENOMIC DNA]</scope>
    <source>
        <strain evidence="12">YIM PH21725</strain>
    </source>
</reference>
<dbReference type="GO" id="GO:0006402">
    <property type="term" value="P:mRNA catabolic process"/>
    <property type="evidence" value="ECO:0007669"/>
    <property type="project" value="UniProtKB-UniRule"/>
</dbReference>
<evidence type="ECO:0000256" key="1">
    <source>
        <dbReference type="ARBA" id="ARBA00007404"/>
    </source>
</evidence>
<comment type="catalytic activity">
    <reaction evidence="8">
        <text>RNA(n+1) + phosphate = RNA(n) + a ribonucleoside 5'-diphosphate</text>
        <dbReference type="Rhea" id="RHEA:22096"/>
        <dbReference type="Rhea" id="RHEA-COMP:14527"/>
        <dbReference type="Rhea" id="RHEA-COMP:17342"/>
        <dbReference type="ChEBI" id="CHEBI:43474"/>
        <dbReference type="ChEBI" id="CHEBI:57930"/>
        <dbReference type="ChEBI" id="CHEBI:140395"/>
        <dbReference type="EC" id="2.7.7.8"/>
    </reaction>
</comment>
<protein>
    <recommendedName>
        <fullName evidence="8">Polyribonucleotide nucleotidyltransferase</fullName>
        <ecNumber evidence="8">2.7.7.8</ecNumber>
    </recommendedName>
    <alternativeName>
        <fullName evidence="8">Polynucleotide phosphorylase</fullName>
        <shortName evidence="8">PNPase</shortName>
    </alternativeName>
</protein>
<gene>
    <name evidence="8" type="primary">pnp</name>
    <name evidence="11" type="ORF">D5S19_25180</name>
</gene>
<dbReference type="GO" id="GO:0004654">
    <property type="term" value="F:polyribonucleotide nucleotidyltransferase activity"/>
    <property type="evidence" value="ECO:0007669"/>
    <property type="project" value="UniProtKB-UniRule"/>
</dbReference>
<keyword evidence="4 8" id="KW-0548">Nucleotidyltransferase</keyword>
<dbReference type="Pfam" id="PF03726">
    <property type="entry name" value="PNPase"/>
    <property type="match status" value="1"/>
</dbReference>
<organism evidence="11 12">
    <name type="scientific">Amycolatopsis panacis</name>
    <dbReference type="NCBI Taxonomy" id="2340917"/>
    <lineage>
        <taxon>Bacteria</taxon>
        <taxon>Bacillati</taxon>
        <taxon>Actinomycetota</taxon>
        <taxon>Actinomycetes</taxon>
        <taxon>Pseudonocardiales</taxon>
        <taxon>Pseudonocardiaceae</taxon>
        <taxon>Amycolatopsis</taxon>
    </lineage>
</organism>
<dbReference type="GO" id="GO:0000175">
    <property type="term" value="F:3'-5'-RNA exonuclease activity"/>
    <property type="evidence" value="ECO:0007669"/>
    <property type="project" value="TreeGrafter"/>
</dbReference>
<dbReference type="NCBIfam" id="TIGR03591">
    <property type="entry name" value="polynuc_phos"/>
    <property type="match status" value="1"/>
</dbReference>
<evidence type="ECO:0000256" key="3">
    <source>
        <dbReference type="ARBA" id="ARBA00022679"/>
    </source>
</evidence>
<proteinExistence type="inferred from homology"/>
<dbReference type="RefSeq" id="WP_120025873.1">
    <property type="nucleotide sequence ID" value="NZ_QZFV01000117.1"/>
</dbReference>
<dbReference type="HAMAP" id="MF_01595">
    <property type="entry name" value="PNPase"/>
    <property type="match status" value="1"/>
</dbReference>
<dbReference type="PIRSF" id="PIRSF005499">
    <property type="entry name" value="PNPase"/>
    <property type="match status" value="1"/>
</dbReference>
<evidence type="ECO:0000256" key="4">
    <source>
        <dbReference type="ARBA" id="ARBA00022695"/>
    </source>
</evidence>
<dbReference type="CDD" id="cd04472">
    <property type="entry name" value="S1_PNPase"/>
    <property type="match status" value="1"/>
</dbReference>
<feature type="binding site" evidence="8">
    <location>
        <position position="527"/>
    </location>
    <ligand>
        <name>Mg(2+)</name>
        <dbReference type="ChEBI" id="CHEBI:18420"/>
    </ligand>
</feature>
<dbReference type="PROSITE" id="PS50084">
    <property type="entry name" value="KH_TYPE_1"/>
    <property type="match status" value="1"/>
</dbReference>
<dbReference type="InterPro" id="IPR012340">
    <property type="entry name" value="NA-bd_OB-fold"/>
</dbReference>
<keyword evidence="7 8" id="KW-0694">RNA-binding</keyword>
<dbReference type="Gene3D" id="3.30.1370.10">
    <property type="entry name" value="K Homology domain, type 1"/>
    <property type="match status" value="1"/>
</dbReference>
<dbReference type="AlphaFoldDB" id="A0A419HTE9"/>
<evidence type="ECO:0000256" key="9">
    <source>
        <dbReference type="SAM" id="MobiDB-lite"/>
    </source>
</evidence>
<sequence length="750" mass="79927">MTDSTGVTVFETEAVLDNGRFGTRTVRFETGRLARQAAGSVVAYLDEETMLLSATTASKHPKEHFDFFPLTVDVEERMYAAGRIPGAFFRREGRPSTDAILTARLIDRPLRPSFADGLRNEIQVVITVQSLNPDDPYDVLAINAASASTQIAGLPFSGPVGGVRVALIEDQWVAFPTWPQLEKATFNMVVAGRIVGDDVAIMMVEAEGTEHTLDLIAAGSKAPDEASVAEGLEAAKPFIKALCEAQQRLAADAAKPTGEFPTYPAYEQDVYEAVAAIATADLAQALQIPGKQDRDNATDAVKAAVIEKVGLGEGEAFEGRDKEIGGAFKALTKKIMRQRVLTEKIRMDGRGLTDIRQLSAEVAVIPRAHGSALFERGETQILGVTTLNMLRMEQQIDSLSPETTKRYLHHYNFPPFSTGETGRVGSPKRREIGHGMLAERALLPVLPKRDEFPYAIRQVSEALGSNGSTSMGSVCASTMSLFNAGVPLKAPVAGIAMGLVSDEVDGETRYVALTDILGAEDALGDMDFKVAGTKDIITALQLDTKLDGIPSEVLAGALKQAKDARYTILEVLAEAIDSPDEMSPYAPRVTSVKIPVDKIGEVIGPKGKMINSITEETGADISIEDDGTIYVGAADGPSAEAAIGKINAIANPQLPKVGERFLGTVVKTAAFGAFVSLLPGKDGLVHISKLGNGKRIGKVEDVVNVGDKLRVEIADIDNRGKISLIVVKEEDAEQSGGDAAEQSGDKAEAK</sequence>
<name>A0A419HTE9_9PSEU</name>
<keyword evidence="6 8" id="KW-0460">Magnesium</keyword>
<dbReference type="Gene3D" id="2.40.50.140">
    <property type="entry name" value="Nucleic acid-binding proteins"/>
    <property type="match status" value="1"/>
</dbReference>
<dbReference type="EMBL" id="QZFV01000117">
    <property type="protein sequence ID" value="RJQ80026.1"/>
    <property type="molecule type" value="Genomic_DNA"/>
</dbReference>
<dbReference type="Pfam" id="PF01138">
    <property type="entry name" value="RNase_PH"/>
    <property type="match status" value="2"/>
</dbReference>
<dbReference type="InterPro" id="IPR014069">
    <property type="entry name" value="GPSI/PNP"/>
</dbReference>
<dbReference type="InterPro" id="IPR036612">
    <property type="entry name" value="KH_dom_type_1_sf"/>
</dbReference>
<keyword evidence="3 8" id="KW-0808">Transferase</keyword>
<dbReference type="SMART" id="SM00316">
    <property type="entry name" value="S1"/>
    <property type="match status" value="1"/>
</dbReference>
<dbReference type="InterPro" id="IPR012162">
    <property type="entry name" value="PNPase"/>
</dbReference>
<dbReference type="FunFam" id="3.30.230.70:FF:000001">
    <property type="entry name" value="Polyribonucleotide nucleotidyltransferase"/>
    <property type="match status" value="1"/>
</dbReference>
<keyword evidence="2 8" id="KW-0963">Cytoplasm</keyword>
<dbReference type="NCBIfam" id="TIGR02696">
    <property type="entry name" value="pppGpp_PNP"/>
    <property type="match status" value="1"/>
</dbReference>
<evidence type="ECO:0000256" key="7">
    <source>
        <dbReference type="ARBA" id="ARBA00022884"/>
    </source>
</evidence>
<evidence type="ECO:0000259" key="10">
    <source>
        <dbReference type="PROSITE" id="PS50126"/>
    </source>
</evidence>
<dbReference type="Pfam" id="PF00013">
    <property type="entry name" value="KH_1"/>
    <property type="match status" value="1"/>
</dbReference>
<dbReference type="SUPFAM" id="SSF50249">
    <property type="entry name" value="Nucleic acid-binding proteins"/>
    <property type="match status" value="1"/>
</dbReference>
<dbReference type="InterPro" id="IPR020568">
    <property type="entry name" value="Ribosomal_Su5_D2-typ_SF"/>
</dbReference>
<dbReference type="InterPro" id="IPR001247">
    <property type="entry name" value="ExoRNase_PH_dom1"/>
</dbReference>
<dbReference type="GO" id="GO:0000287">
    <property type="term" value="F:magnesium ion binding"/>
    <property type="evidence" value="ECO:0007669"/>
    <property type="project" value="UniProtKB-UniRule"/>
</dbReference>
<dbReference type="SUPFAM" id="SSF55666">
    <property type="entry name" value="Ribonuclease PH domain 2-like"/>
    <property type="match status" value="2"/>
</dbReference>
<dbReference type="InterPro" id="IPR004088">
    <property type="entry name" value="KH_dom_type_1"/>
</dbReference>
<dbReference type="SUPFAM" id="SSF46915">
    <property type="entry name" value="Polynucleotide phosphorylase/guanosine pentaphosphate synthase (PNPase/GPSI), domain 3"/>
    <property type="match status" value="1"/>
</dbReference>
<comment type="caution">
    <text evidence="11">The sequence shown here is derived from an EMBL/GenBank/DDBJ whole genome shotgun (WGS) entry which is preliminary data.</text>
</comment>
<comment type="function">
    <text evidence="8">Involved in mRNA degradation. Catalyzes the phosphorolysis of single-stranded polyribonucleotides processively in the 3'- to 5'-direction.</text>
</comment>
<feature type="region of interest" description="Disordered" evidence="9">
    <location>
        <begin position="730"/>
        <end position="750"/>
    </location>
</feature>